<name>A0AAD6NEU6_PENCN</name>
<dbReference type="PANTHER" id="PTHR43544:SF7">
    <property type="entry name" value="NADB-LER2"/>
    <property type="match status" value="1"/>
</dbReference>
<dbReference type="GO" id="GO:0005737">
    <property type="term" value="C:cytoplasm"/>
    <property type="evidence" value="ECO:0007669"/>
    <property type="project" value="TreeGrafter"/>
</dbReference>
<accession>A0AAD6NEU6</accession>
<evidence type="ECO:0000256" key="2">
    <source>
        <dbReference type="ARBA" id="ARBA00022857"/>
    </source>
</evidence>
<dbReference type="InterPro" id="IPR051468">
    <property type="entry name" value="Fungal_SecMetab_SDRs"/>
</dbReference>
<dbReference type="SUPFAM" id="SSF51735">
    <property type="entry name" value="NAD(P)-binding Rossmann-fold domains"/>
    <property type="match status" value="1"/>
</dbReference>
<dbReference type="AlphaFoldDB" id="A0AAD6NEU6"/>
<reference evidence="4" key="2">
    <citation type="submission" date="2023-01" db="EMBL/GenBank/DDBJ databases">
        <authorList>
            <person name="Petersen C."/>
        </authorList>
    </citation>
    <scope>NUCLEOTIDE SEQUENCE</scope>
    <source>
        <strain evidence="4">IBT 15450</strain>
    </source>
</reference>
<dbReference type="PANTHER" id="PTHR43544">
    <property type="entry name" value="SHORT-CHAIN DEHYDROGENASE/REDUCTASE"/>
    <property type="match status" value="1"/>
</dbReference>
<dbReference type="Pfam" id="PF00106">
    <property type="entry name" value="adh_short"/>
    <property type="match status" value="1"/>
</dbReference>
<comment type="similarity">
    <text evidence="1">Belongs to the short-chain dehydrogenases/reductases (SDR) family.</text>
</comment>
<keyword evidence="3" id="KW-0560">Oxidoreductase</keyword>
<dbReference type="EMBL" id="JAQJZL010000001">
    <property type="protein sequence ID" value="KAJ6057897.1"/>
    <property type="molecule type" value="Genomic_DNA"/>
</dbReference>
<dbReference type="Gene3D" id="3.40.50.720">
    <property type="entry name" value="NAD(P)-binding Rossmann-like Domain"/>
    <property type="match status" value="1"/>
</dbReference>
<gene>
    <name evidence="4" type="ORF">N7460_001171</name>
</gene>
<evidence type="ECO:0000256" key="3">
    <source>
        <dbReference type="ARBA" id="ARBA00023002"/>
    </source>
</evidence>
<evidence type="ECO:0000313" key="4">
    <source>
        <dbReference type="EMBL" id="KAJ6057897.1"/>
    </source>
</evidence>
<evidence type="ECO:0000313" key="5">
    <source>
        <dbReference type="Proteomes" id="UP001219568"/>
    </source>
</evidence>
<proteinExistence type="inferred from homology"/>
<dbReference type="GO" id="GO:0016491">
    <property type="term" value="F:oxidoreductase activity"/>
    <property type="evidence" value="ECO:0007669"/>
    <property type="project" value="UniProtKB-KW"/>
</dbReference>
<keyword evidence="2" id="KW-0521">NADP</keyword>
<keyword evidence="5" id="KW-1185">Reference proteome</keyword>
<dbReference type="Proteomes" id="UP001219568">
    <property type="component" value="Unassembled WGS sequence"/>
</dbReference>
<protein>
    <recommendedName>
        <fullName evidence="6">NAD(P)-binding protein</fullName>
    </recommendedName>
</protein>
<reference evidence="4" key="1">
    <citation type="journal article" date="2023" name="IMA Fungus">
        <title>Comparative genomic study of the Penicillium genus elucidates a diverse pangenome and 15 lateral gene transfer events.</title>
        <authorList>
            <person name="Petersen C."/>
            <person name="Sorensen T."/>
            <person name="Nielsen M.R."/>
            <person name="Sondergaard T.E."/>
            <person name="Sorensen J.L."/>
            <person name="Fitzpatrick D.A."/>
            <person name="Frisvad J.C."/>
            <person name="Nielsen K.L."/>
        </authorList>
    </citation>
    <scope>NUCLEOTIDE SEQUENCE</scope>
    <source>
        <strain evidence="4">IBT 15450</strain>
    </source>
</reference>
<dbReference type="InterPro" id="IPR002347">
    <property type="entry name" value="SDR_fam"/>
</dbReference>
<dbReference type="InterPro" id="IPR036291">
    <property type="entry name" value="NAD(P)-bd_dom_sf"/>
</dbReference>
<sequence>MKPTVILITGTNRGKYFVPTSDLLELTLTIGIGKGLATAYLAMPNTTVIATVRDASVESTFELSSLAKGLNSHLIINQLSLDDPAGATQAVSRIQKEYSVHHIDVVIANAGICNHWGPVQGMEDADMVAHFEVNTLGPLRLFRAAAPLLKASGQPKFVYVSTALASIAGLENSPSLTAAYGVSKVAGNYLIKKIHGEDEALIAFSIDPGFVQTDMGNRGAQAGGLAQAPVTIAESVEGIIEQIKISTKSTTSGKFIQFNGGTLPW</sequence>
<organism evidence="4 5">
    <name type="scientific">Penicillium canescens</name>
    <dbReference type="NCBI Taxonomy" id="5083"/>
    <lineage>
        <taxon>Eukaryota</taxon>
        <taxon>Fungi</taxon>
        <taxon>Dikarya</taxon>
        <taxon>Ascomycota</taxon>
        <taxon>Pezizomycotina</taxon>
        <taxon>Eurotiomycetes</taxon>
        <taxon>Eurotiomycetidae</taxon>
        <taxon>Eurotiales</taxon>
        <taxon>Aspergillaceae</taxon>
        <taxon>Penicillium</taxon>
    </lineage>
</organism>
<dbReference type="CDD" id="cd05325">
    <property type="entry name" value="carb_red_sniffer_like_SDR_c"/>
    <property type="match status" value="1"/>
</dbReference>
<evidence type="ECO:0000256" key="1">
    <source>
        <dbReference type="ARBA" id="ARBA00006484"/>
    </source>
</evidence>
<comment type="caution">
    <text evidence="4">The sequence shown here is derived from an EMBL/GenBank/DDBJ whole genome shotgun (WGS) entry which is preliminary data.</text>
</comment>
<evidence type="ECO:0008006" key="6">
    <source>
        <dbReference type="Google" id="ProtNLM"/>
    </source>
</evidence>